<feature type="region of interest" description="Disordered" evidence="1">
    <location>
        <begin position="352"/>
        <end position="386"/>
    </location>
</feature>
<feature type="compositionally biased region" description="Polar residues" evidence="1">
    <location>
        <begin position="284"/>
        <end position="301"/>
    </location>
</feature>
<protein>
    <recommendedName>
        <fullName evidence="4">Fungal N-terminal domain-containing protein</fullName>
    </recommendedName>
</protein>
<feature type="region of interest" description="Disordered" evidence="1">
    <location>
        <begin position="657"/>
        <end position="681"/>
    </location>
</feature>
<evidence type="ECO:0008006" key="4">
    <source>
        <dbReference type="Google" id="ProtNLM"/>
    </source>
</evidence>
<comment type="caution">
    <text evidence="2">The sequence shown here is derived from an EMBL/GenBank/DDBJ whole genome shotgun (WGS) entry which is preliminary data.</text>
</comment>
<sequence length="681" mass="75858">MDPISIATSVVGATVACLKITKVLNSLRPKYLDASTTIAALCSESTLVSASLSQIQTLLLQNSETMAERLQTRPELAATLDTTLTSCTVIFACLEEEVNQLKNETGSEDDPESWKQRTKTVWKANTMRELLKSIRGQQSAVTLLIQMLQMESLSDIQRVMNENTALLHGVVQCTRSLRSLNPRVSASIPESLIGYKDAESVLRVDGASTIYSTEFEFDDQLVNSKAYRRAFASVRRKVPPGVVHKDVDGGDLIDLSNQNSSEAGAGLFSKAPQDLKGLRFSPDISDNQNRTLPCSPTQSLRSKPHAHRESSTSSQSSSVRSLQTPSAPRLDFWSSIPDLTLDDKSVPIVVSPYSDDSSSIYSRSTTSYETSQTQPSTYSSVDSNYRPSTAQTITGYSTWEQPLQNSQREGEDSVPISDCPYADFCPIKLRPDEFDRHFQHHITLERQREHQIRMGDTYNTSPPVYNDTKRRVRVVQDPKTQPLIYLAGQRCDEPASRVMRQSVSQPQTMSFQEPVRKKKTVTFQLPESPQSKKEFDHIASGRAAIEERLRKEREQFEARKTEWDQRRRVQPSISPPSPSSGNAGHLGIGYDNRSTSDELTYNFPSHLPATIETDGSNGLSSYSHRVPTFRGADLQAAQPAPAAVMRAAQSVYTLNTKRPALPPHNSYQLPWRPASQSERYG</sequence>
<feature type="region of interest" description="Disordered" evidence="1">
    <location>
        <begin position="278"/>
        <end position="323"/>
    </location>
</feature>
<gene>
    <name evidence="2" type="ORF">CC78DRAFT_621640</name>
</gene>
<evidence type="ECO:0000313" key="3">
    <source>
        <dbReference type="Proteomes" id="UP000800093"/>
    </source>
</evidence>
<dbReference type="EMBL" id="ML986743">
    <property type="protein sequence ID" value="KAF2258675.1"/>
    <property type="molecule type" value="Genomic_DNA"/>
</dbReference>
<dbReference type="Proteomes" id="UP000800093">
    <property type="component" value="Unassembled WGS sequence"/>
</dbReference>
<name>A0A9P4MV73_9PLEO</name>
<evidence type="ECO:0000256" key="1">
    <source>
        <dbReference type="SAM" id="MobiDB-lite"/>
    </source>
</evidence>
<dbReference type="OrthoDB" id="5365701at2759"/>
<proteinExistence type="predicted"/>
<keyword evidence="3" id="KW-1185">Reference proteome</keyword>
<accession>A0A9P4MV73</accession>
<organism evidence="2 3">
    <name type="scientific">Lojkania enalia</name>
    <dbReference type="NCBI Taxonomy" id="147567"/>
    <lineage>
        <taxon>Eukaryota</taxon>
        <taxon>Fungi</taxon>
        <taxon>Dikarya</taxon>
        <taxon>Ascomycota</taxon>
        <taxon>Pezizomycotina</taxon>
        <taxon>Dothideomycetes</taxon>
        <taxon>Pleosporomycetidae</taxon>
        <taxon>Pleosporales</taxon>
        <taxon>Pleosporales incertae sedis</taxon>
        <taxon>Lojkania</taxon>
    </lineage>
</organism>
<feature type="compositionally biased region" description="Basic and acidic residues" evidence="1">
    <location>
        <begin position="558"/>
        <end position="567"/>
    </location>
</feature>
<reference evidence="3" key="1">
    <citation type="journal article" date="2020" name="Stud. Mycol.">
        <title>101 Dothideomycetes genomes: A test case for predicting lifestyles and emergence of pathogens.</title>
        <authorList>
            <person name="Haridas S."/>
            <person name="Albert R."/>
            <person name="Binder M."/>
            <person name="Bloem J."/>
            <person name="LaButti K."/>
            <person name="Salamov A."/>
            <person name="Andreopoulos B."/>
            <person name="Baker S."/>
            <person name="Barry K."/>
            <person name="Bills G."/>
            <person name="Bluhm B."/>
            <person name="Cannon C."/>
            <person name="Castanera R."/>
            <person name="Culley D."/>
            <person name="Daum C."/>
            <person name="Ezra D."/>
            <person name="Gonzalez J."/>
            <person name="Henrissat B."/>
            <person name="Kuo A."/>
            <person name="Liang C."/>
            <person name="Lipzen A."/>
            <person name="Lutzoni F."/>
            <person name="Magnuson J."/>
            <person name="Mondo S."/>
            <person name="Nolan M."/>
            <person name="Ohm R."/>
            <person name="Pangilinan J."/>
            <person name="Park H.-J."/>
            <person name="Ramirez L."/>
            <person name="Alfaro M."/>
            <person name="Sun H."/>
            <person name="Tritt A."/>
            <person name="Yoshinaga Y."/>
            <person name="Zwiers L.-H."/>
            <person name="Turgeon B."/>
            <person name="Goodwin S."/>
            <person name="Spatafora J."/>
            <person name="Crous P."/>
            <person name="Grigoriev I."/>
        </authorList>
    </citation>
    <scope>NUCLEOTIDE SEQUENCE [LARGE SCALE GENOMIC DNA]</scope>
    <source>
        <strain evidence="3">CBS 304.66</strain>
    </source>
</reference>
<feature type="region of interest" description="Disordered" evidence="1">
    <location>
        <begin position="558"/>
        <end position="586"/>
    </location>
</feature>
<feature type="compositionally biased region" description="Low complexity" evidence="1">
    <location>
        <begin position="311"/>
        <end position="323"/>
    </location>
</feature>
<dbReference type="AlphaFoldDB" id="A0A9P4MV73"/>
<evidence type="ECO:0000313" key="2">
    <source>
        <dbReference type="EMBL" id="KAF2258675.1"/>
    </source>
</evidence>
<feature type="compositionally biased region" description="Low complexity" evidence="1">
    <location>
        <begin position="352"/>
        <end position="381"/>
    </location>
</feature>